<evidence type="ECO:0000256" key="4">
    <source>
        <dbReference type="HAMAP-Rule" id="MF_00839"/>
    </source>
</evidence>
<feature type="domain" description="Sigma 54 modulation/S30EA ribosomal protein C-terminal" evidence="5">
    <location>
        <begin position="121"/>
        <end position="176"/>
    </location>
</feature>
<dbReference type="Pfam" id="PF16321">
    <property type="entry name" value="Ribosom_S30AE_C"/>
    <property type="match status" value="1"/>
</dbReference>
<comment type="caution">
    <text evidence="6">The sequence shown here is derived from an EMBL/GenBank/DDBJ whole genome shotgun (WGS) entry which is preliminary data.</text>
</comment>
<evidence type="ECO:0000313" key="6">
    <source>
        <dbReference type="EMBL" id="TCK60851.1"/>
    </source>
</evidence>
<gene>
    <name evidence="4" type="primary">hpf</name>
    <name evidence="6" type="ORF">C8D98_1730</name>
</gene>
<comment type="subunit">
    <text evidence="4">Interacts with 100S ribosomes.</text>
</comment>
<keyword evidence="4" id="KW-0963">Cytoplasm</keyword>
<dbReference type="InterPro" id="IPR032528">
    <property type="entry name" value="Ribosom_S30AE_C"/>
</dbReference>
<dbReference type="Pfam" id="PF02482">
    <property type="entry name" value="Ribosomal_S30AE"/>
    <property type="match status" value="1"/>
</dbReference>
<dbReference type="SUPFAM" id="SSF69754">
    <property type="entry name" value="Ribosome binding protein Y (YfiA homologue)"/>
    <property type="match status" value="1"/>
</dbReference>
<dbReference type="CDD" id="cd00552">
    <property type="entry name" value="RaiA"/>
    <property type="match status" value="1"/>
</dbReference>
<dbReference type="PANTHER" id="PTHR33231">
    <property type="entry name" value="30S RIBOSOMAL PROTEIN"/>
    <property type="match status" value="1"/>
</dbReference>
<dbReference type="InterPro" id="IPR038416">
    <property type="entry name" value="Ribosom_S30AE_C_sf"/>
</dbReference>
<dbReference type="Proteomes" id="UP000294614">
    <property type="component" value="Unassembled WGS sequence"/>
</dbReference>
<evidence type="ECO:0000256" key="2">
    <source>
        <dbReference type="ARBA" id="ARBA00038695"/>
    </source>
</evidence>
<evidence type="ECO:0000256" key="1">
    <source>
        <dbReference type="ARBA" id="ARBA00022845"/>
    </source>
</evidence>
<comment type="subunit">
    <text evidence="2">Associates exclusively with 100S ribosomes, which are dimers of 70S ribosomes.</text>
</comment>
<comment type="subcellular location">
    <subcellularLocation>
        <location evidence="4">Cytoplasm</location>
    </subcellularLocation>
</comment>
<dbReference type="GO" id="GO:0045900">
    <property type="term" value="P:negative regulation of translational elongation"/>
    <property type="evidence" value="ECO:0007669"/>
    <property type="project" value="TreeGrafter"/>
</dbReference>
<dbReference type="NCBIfam" id="TIGR00741">
    <property type="entry name" value="yfiA"/>
    <property type="match status" value="1"/>
</dbReference>
<proteinExistence type="inferred from homology"/>
<dbReference type="GO" id="GO:0022627">
    <property type="term" value="C:cytosolic small ribosomal subunit"/>
    <property type="evidence" value="ECO:0007669"/>
    <property type="project" value="TreeGrafter"/>
</dbReference>
<name>A0A4V2PS08_9BACT</name>
<keyword evidence="7" id="KW-1185">Reference proteome</keyword>
<dbReference type="Gene3D" id="3.30.505.50">
    <property type="entry name" value="Sigma 54 modulation/S30EA ribosomal protein, C-terminal domain"/>
    <property type="match status" value="1"/>
</dbReference>
<dbReference type="GO" id="GO:0043024">
    <property type="term" value="F:ribosomal small subunit binding"/>
    <property type="evidence" value="ECO:0007669"/>
    <property type="project" value="TreeGrafter"/>
</dbReference>
<organism evidence="6 7">
    <name type="scientific">Seleniivibrio woodruffii</name>
    <dbReference type="NCBI Taxonomy" id="1078050"/>
    <lineage>
        <taxon>Bacteria</taxon>
        <taxon>Pseudomonadati</taxon>
        <taxon>Deferribacterota</taxon>
        <taxon>Deferribacteres</taxon>
        <taxon>Deferribacterales</taxon>
        <taxon>Geovibrionaceae</taxon>
        <taxon>Seleniivibrio</taxon>
    </lineage>
</organism>
<dbReference type="OrthoDB" id="9794975at2"/>
<sequence>MQILITAKNIALTDAIRTYAEKKVGRLEKYFDSITEATVVLEVQKNLHIVEVLIAAKGVFMKGLEKSEDLYASIDLATDKIEKQLVKYKEKLKTKKLQDKEFEAPLKLNVFDSASLESIDEDNKLIISKEIPVKPMDVEEAAMQMELLNKAFFVFRNAEDGQISVVYQRDDGNIGLIEA</sequence>
<dbReference type="InterPro" id="IPR036567">
    <property type="entry name" value="RHF-like"/>
</dbReference>
<keyword evidence="1 4" id="KW-0810">Translation regulation</keyword>
<dbReference type="HAMAP" id="MF_00839">
    <property type="entry name" value="HPF"/>
    <property type="match status" value="1"/>
</dbReference>
<dbReference type="Gene3D" id="3.30.160.100">
    <property type="entry name" value="Ribosome hibernation promotion factor-like"/>
    <property type="match status" value="1"/>
</dbReference>
<dbReference type="PANTHER" id="PTHR33231:SF1">
    <property type="entry name" value="30S RIBOSOMAL PROTEIN"/>
    <property type="match status" value="1"/>
</dbReference>
<accession>A0A4V2PS08</accession>
<protein>
    <recommendedName>
        <fullName evidence="3 4">Ribosome hibernation promoting factor</fullName>
        <shortName evidence="4">HPF</shortName>
    </recommendedName>
</protein>
<evidence type="ECO:0000259" key="5">
    <source>
        <dbReference type="Pfam" id="PF16321"/>
    </source>
</evidence>
<comment type="similarity">
    <text evidence="4">Belongs to the HPF/YfiA ribosome-associated protein family. Long HPF subfamily.</text>
</comment>
<dbReference type="AlphaFoldDB" id="A0A4V2PS08"/>
<dbReference type="InterPro" id="IPR034694">
    <property type="entry name" value="HPF_long/plastid"/>
</dbReference>
<reference evidence="6 7" key="1">
    <citation type="submission" date="2019-03" db="EMBL/GenBank/DDBJ databases">
        <title>Genomic Encyclopedia of Type Strains, Phase IV (KMG-IV): sequencing the most valuable type-strain genomes for metagenomic binning, comparative biology and taxonomic classification.</title>
        <authorList>
            <person name="Goeker M."/>
        </authorList>
    </citation>
    <scope>NUCLEOTIDE SEQUENCE [LARGE SCALE GENOMIC DNA]</scope>
    <source>
        <strain evidence="6 7">DSM 24984</strain>
    </source>
</reference>
<dbReference type="InterPro" id="IPR050574">
    <property type="entry name" value="HPF/YfiA_ribosome-assoc"/>
</dbReference>
<dbReference type="InterPro" id="IPR003489">
    <property type="entry name" value="RHF/RaiA"/>
</dbReference>
<dbReference type="RefSeq" id="WP_132873715.1">
    <property type="nucleotide sequence ID" value="NZ_JAJUHT010000001.1"/>
</dbReference>
<evidence type="ECO:0000313" key="7">
    <source>
        <dbReference type="Proteomes" id="UP000294614"/>
    </source>
</evidence>
<comment type="function">
    <text evidence="4">Required for dimerization of active 70S ribosomes into 100S ribosomes in stationary phase; 100S ribosomes are translationally inactive and sometimes present during exponential growth.</text>
</comment>
<dbReference type="EMBL" id="SMGG01000004">
    <property type="protein sequence ID" value="TCK60851.1"/>
    <property type="molecule type" value="Genomic_DNA"/>
</dbReference>
<evidence type="ECO:0000256" key="3">
    <source>
        <dbReference type="ARBA" id="ARBA00041148"/>
    </source>
</evidence>